<comment type="caution">
    <text evidence="1">The sequence shown here is derived from an EMBL/GenBank/DDBJ whole genome shotgun (WGS) entry which is preliminary data.</text>
</comment>
<evidence type="ECO:0000313" key="1">
    <source>
        <dbReference type="EMBL" id="PIT95392.1"/>
    </source>
</evidence>
<reference evidence="2" key="1">
    <citation type="submission" date="2017-09" db="EMBL/GenBank/DDBJ databases">
        <title>Depth-based differentiation of microbial function through sediment-hosted aquifers and enrichment of novel symbionts in the deep terrestrial subsurface.</title>
        <authorList>
            <person name="Probst A.J."/>
            <person name="Ladd B."/>
            <person name="Jarett J.K."/>
            <person name="Geller-Mcgrath D.E."/>
            <person name="Sieber C.M.K."/>
            <person name="Emerson J.B."/>
            <person name="Anantharaman K."/>
            <person name="Thomas B.C."/>
            <person name="Malmstrom R."/>
            <person name="Stieglmeier M."/>
            <person name="Klingl A."/>
            <person name="Woyke T."/>
            <person name="Ryan C.M."/>
            <person name="Banfield J.F."/>
        </authorList>
    </citation>
    <scope>NUCLEOTIDE SEQUENCE [LARGE SCALE GENOMIC DNA]</scope>
</reference>
<proteinExistence type="predicted"/>
<protein>
    <submittedName>
        <fullName evidence="1">Uncharacterized protein</fullName>
    </submittedName>
</protein>
<organism evidence="1 2">
    <name type="scientific">Candidatus Falkowbacteria bacterium CG10_big_fil_rev_8_21_14_0_10_39_9</name>
    <dbReference type="NCBI Taxonomy" id="1974566"/>
    <lineage>
        <taxon>Bacteria</taxon>
        <taxon>Candidatus Falkowiibacteriota</taxon>
    </lineage>
</organism>
<name>A0A2M6WRL6_9BACT</name>
<dbReference type="AlphaFoldDB" id="A0A2M6WRL6"/>
<dbReference type="Proteomes" id="UP000228900">
    <property type="component" value="Unassembled WGS sequence"/>
</dbReference>
<accession>A0A2M6WRL6</accession>
<evidence type="ECO:0000313" key="2">
    <source>
        <dbReference type="Proteomes" id="UP000228900"/>
    </source>
</evidence>
<sequence>MSEDYKKEMGIDWAEWGNDNFERGLPSNALRAFCSILDKGETEFSPENPRFKKLRSEIAKVTDNDITMWINQSRLKHSENLGRFIDAIIKYRNKFREDLDLPPYESKVM</sequence>
<gene>
    <name evidence="1" type="ORF">COT98_00095</name>
</gene>
<dbReference type="EMBL" id="PFAQ01000002">
    <property type="protein sequence ID" value="PIT95392.1"/>
    <property type="molecule type" value="Genomic_DNA"/>
</dbReference>